<feature type="transmembrane region" description="Helical" evidence="1">
    <location>
        <begin position="42"/>
        <end position="60"/>
    </location>
</feature>
<gene>
    <name evidence="2" type="ORF">EBH_0031210</name>
</gene>
<reference evidence="2" key="1">
    <citation type="submission" date="2013-10" db="EMBL/GenBank/DDBJ databases">
        <title>Genomic analysis of the causative agents of coccidiosis in chickens.</title>
        <authorList>
            <person name="Reid A.J."/>
            <person name="Blake D."/>
            <person name="Billington K."/>
            <person name="Browne H."/>
            <person name="Dunn M."/>
            <person name="Hung S."/>
            <person name="Kawahara F."/>
            <person name="Miranda-Saavedra D."/>
            <person name="Mourier T."/>
            <person name="Nagra H."/>
            <person name="Otto T.D."/>
            <person name="Rawlings N."/>
            <person name="Sanchez A."/>
            <person name="Sanders M."/>
            <person name="Subramaniam C."/>
            <person name="Tay Y."/>
            <person name="Dear P."/>
            <person name="Doerig C."/>
            <person name="Gruber A."/>
            <person name="Parkinson J."/>
            <person name="Shirley M."/>
            <person name="Wan K.L."/>
            <person name="Berriman M."/>
            <person name="Tomley F."/>
            <person name="Pain A."/>
        </authorList>
    </citation>
    <scope>NUCLEOTIDE SEQUENCE [LARGE SCALE GENOMIC DNA]</scope>
    <source>
        <strain evidence="2">Houghton</strain>
    </source>
</reference>
<accession>U6LLL1</accession>
<dbReference type="AlphaFoldDB" id="U6LLL1"/>
<dbReference type="OrthoDB" id="348068at2759"/>
<keyword evidence="1" id="KW-1133">Transmembrane helix</keyword>
<evidence type="ECO:0000256" key="1">
    <source>
        <dbReference type="SAM" id="Phobius"/>
    </source>
</evidence>
<keyword evidence="1" id="KW-0472">Membrane</keyword>
<keyword evidence="3" id="KW-1185">Reference proteome</keyword>
<keyword evidence="1" id="KW-0812">Transmembrane</keyword>
<organism evidence="2 3">
    <name type="scientific">Eimeria brunetti</name>
    <dbReference type="NCBI Taxonomy" id="51314"/>
    <lineage>
        <taxon>Eukaryota</taxon>
        <taxon>Sar</taxon>
        <taxon>Alveolata</taxon>
        <taxon>Apicomplexa</taxon>
        <taxon>Conoidasida</taxon>
        <taxon>Coccidia</taxon>
        <taxon>Eucoccidiorida</taxon>
        <taxon>Eimeriorina</taxon>
        <taxon>Eimeriidae</taxon>
        <taxon>Eimeria</taxon>
    </lineage>
</organism>
<name>U6LLL1_9EIME</name>
<proteinExistence type="predicted"/>
<evidence type="ECO:0008006" key="4">
    <source>
        <dbReference type="Google" id="ProtNLM"/>
    </source>
</evidence>
<dbReference type="VEuPathDB" id="ToxoDB:EBH_0031210"/>
<sequence length="314" mass="34721">MDAGHSSWDSRRGTLQEWEAQARAHAVHATSKRPLWRQARDLEGMALLLAAAFAAAFAILHCYSQITANSILGKGNLRFLAEGEGAGSSARREAPCWGAGLGSNQSAADTSGDIEPAILDRTEDVLTRLIQVAEDCSLIAVTLPSPFTMNVTDLFLGFCIQEVAALSTLLGMRFDEKKATALKAALKSARDAMQFSKGRDKRTQQKHANRLVKYAKRLSAPGPNHPLLANVVRSQMLEELLQLQELALELLETAISSFFKLQQSAVPISAEAIKELTEELKRVIYTRRRQVFMSPPKWQIRKNGNLARRRRSQV</sequence>
<protein>
    <recommendedName>
        <fullName evidence="4">Transmembrane protein</fullName>
    </recommendedName>
</protein>
<evidence type="ECO:0000313" key="3">
    <source>
        <dbReference type="Proteomes" id="UP000030750"/>
    </source>
</evidence>
<reference evidence="2" key="2">
    <citation type="submission" date="2013-10" db="EMBL/GenBank/DDBJ databases">
        <authorList>
            <person name="Aslett M."/>
        </authorList>
    </citation>
    <scope>NUCLEOTIDE SEQUENCE [LARGE SCALE GENOMIC DNA]</scope>
    <source>
        <strain evidence="2">Houghton</strain>
    </source>
</reference>
<dbReference type="EMBL" id="HG712078">
    <property type="protein sequence ID" value="CDJ50148.1"/>
    <property type="molecule type" value="Genomic_DNA"/>
</dbReference>
<dbReference type="Proteomes" id="UP000030750">
    <property type="component" value="Unassembled WGS sequence"/>
</dbReference>
<evidence type="ECO:0000313" key="2">
    <source>
        <dbReference type="EMBL" id="CDJ50148.1"/>
    </source>
</evidence>